<protein>
    <recommendedName>
        <fullName evidence="3">Abi-like protein</fullName>
    </recommendedName>
</protein>
<proteinExistence type="predicted"/>
<gene>
    <name evidence="1" type="ORF">H9867_01210</name>
</gene>
<comment type="caution">
    <text evidence="1">The sequence shown here is derived from an EMBL/GenBank/DDBJ whole genome shotgun (WGS) entry which is preliminary data.</text>
</comment>
<accession>A0A9D1UPQ8</accession>
<sequence length="212" mass="24664">MERATQLYQWNATLAGSLHTQLSHFEVLCRNAMDRALKDWSKECSGDTAWSLEQQTPDLLYTIVHKPFSIARKRAARASSQRPSHHPRHNAPITHDDVISQFTMGNWSNLLGEALPAHREQAIQLWENCLHNAFPQVPLQDPSRIMIGRRFERLTRLRNRVSHQENLLETNVRHRLNDMMSILSAINKSYPHWVQYGANVRVVASQDPRKFW</sequence>
<name>A0A9D1UPQ8_9CORY</name>
<dbReference type="EMBL" id="DXFZ01000017">
    <property type="protein sequence ID" value="HIW95098.1"/>
    <property type="molecule type" value="Genomic_DNA"/>
</dbReference>
<evidence type="ECO:0000313" key="1">
    <source>
        <dbReference type="EMBL" id="HIW95098.1"/>
    </source>
</evidence>
<dbReference type="Proteomes" id="UP000824189">
    <property type="component" value="Unassembled WGS sequence"/>
</dbReference>
<evidence type="ECO:0000313" key="2">
    <source>
        <dbReference type="Proteomes" id="UP000824189"/>
    </source>
</evidence>
<reference evidence="1" key="1">
    <citation type="journal article" date="2021" name="PeerJ">
        <title>Extensive microbial diversity within the chicken gut microbiome revealed by metagenomics and culture.</title>
        <authorList>
            <person name="Gilroy R."/>
            <person name="Ravi A."/>
            <person name="Getino M."/>
            <person name="Pursley I."/>
            <person name="Horton D.L."/>
            <person name="Alikhan N.F."/>
            <person name="Baker D."/>
            <person name="Gharbi K."/>
            <person name="Hall N."/>
            <person name="Watson M."/>
            <person name="Adriaenssens E.M."/>
            <person name="Foster-Nyarko E."/>
            <person name="Jarju S."/>
            <person name="Secka A."/>
            <person name="Antonio M."/>
            <person name="Oren A."/>
            <person name="Chaudhuri R.R."/>
            <person name="La Ragione R."/>
            <person name="Hildebrand F."/>
            <person name="Pallen M.J."/>
        </authorList>
    </citation>
    <scope>NUCLEOTIDE SEQUENCE</scope>
    <source>
        <strain evidence="1">4376</strain>
    </source>
</reference>
<evidence type="ECO:0008006" key="3">
    <source>
        <dbReference type="Google" id="ProtNLM"/>
    </source>
</evidence>
<reference evidence="1" key="2">
    <citation type="submission" date="2021-04" db="EMBL/GenBank/DDBJ databases">
        <authorList>
            <person name="Gilroy R."/>
        </authorList>
    </citation>
    <scope>NUCLEOTIDE SEQUENCE</scope>
    <source>
        <strain evidence="1">4376</strain>
    </source>
</reference>
<organism evidence="1 2">
    <name type="scientific">Candidatus Corynebacterium gallistercoris</name>
    <dbReference type="NCBI Taxonomy" id="2838530"/>
    <lineage>
        <taxon>Bacteria</taxon>
        <taxon>Bacillati</taxon>
        <taxon>Actinomycetota</taxon>
        <taxon>Actinomycetes</taxon>
        <taxon>Mycobacteriales</taxon>
        <taxon>Corynebacteriaceae</taxon>
        <taxon>Corynebacterium</taxon>
    </lineage>
</organism>
<dbReference type="AlphaFoldDB" id="A0A9D1UPQ8"/>